<feature type="transmembrane region" description="Helical" evidence="7">
    <location>
        <begin position="6"/>
        <end position="23"/>
    </location>
</feature>
<sequence>MLTVSRFIIGIGAGVILPAIPLYQAEVSPAHARGLMVGLHVYIQGREAEAEATMIKLHRVKDDPTDSFARQEFMVTKAQLDLDMQNRTTVWNAFHIPSLRKRLIIGFLAMMGTQCSGLNVLLSYSPVIYGGLGFSPFMTNVMAGLWTTMNGIGNLAVGGYIGVVIGLVGATVLTKIYAGTETAGNKAAVFFIFWIIVVYTMGIEPASFIFASEIFPSELRAQGVAFSMQGLFLSSTLWSSVASPALSNIGWKFYIVFIATSVAMIAVVYFLFPETKGYTLEQLGEVFGDEVVDDDGHLRSNEKRTGFDINESTVEATEVV</sequence>
<comment type="caution">
    <text evidence="8">The sequence shown here is derived from an EMBL/GenBank/DDBJ whole genome shotgun (WGS) entry which is preliminary data.</text>
</comment>
<feature type="transmembrane region" description="Helical" evidence="7">
    <location>
        <begin position="128"/>
        <end position="148"/>
    </location>
</feature>
<dbReference type="Proteomes" id="UP000722485">
    <property type="component" value="Unassembled WGS sequence"/>
</dbReference>
<evidence type="ECO:0000313" key="9">
    <source>
        <dbReference type="Proteomes" id="UP000722485"/>
    </source>
</evidence>
<keyword evidence="4 7" id="KW-0812">Transmembrane</keyword>
<dbReference type="GO" id="GO:0005351">
    <property type="term" value="F:carbohydrate:proton symporter activity"/>
    <property type="evidence" value="ECO:0007669"/>
    <property type="project" value="TreeGrafter"/>
</dbReference>
<comment type="similarity">
    <text evidence="2">Belongs to the major facilitator superfamily. Sugar transporter (TC 2.A.1.1) family.</text>
</comment>
<feature type="transmembrane region" description="Helical" evidence="7">
    <location>
        <begin position="155"/>
        <end position="178"/>
    </location>
</feature>
<dbReference type="PANTHER" id="PTHR48022:SF11">
    <property type="entry name" value="MONOSACCHARIDE TRANSPORTER (HXT8), PUTATIVE (AFU_ORTHOLOGUE AFUA_2G08120)-RELATED"/>
    <property type="match status" value="1"/>
</dbReference>
<dbReference type="AlphaFoldDB" id="A0A9P5HG76"/>
<keyword evidence="5 7" id="KW-1133">Transmembrane helix</keyword>
<feature type="transmembrane region" description="Helical" evidence="7">
    <location>
        <begin position="253"/>
        <end position="272"/>
    </location>
</feature>
<feature type="transmembrane region" description="Helical" evidence="7">
    <location>
        <begin position="223"/>
        <end position="241"/>
    </location>
</feature>
<dbReference type="Pfam" id="PF00083">
    <property type="entry name" value="Sugar_tr"/>
    <property type="match status" value="2"/>
</dbReference>
<accession>A0A9P5HG76</accession>
<evidence type="ECO:0000256" key="6">
    <source>
        <dbReference type="ARBA" id="ARBA00023136"/>
    </source>
</evidence>
<evidence type="ECO:0000256" key="7">
    <source>
        <dbReference type="SAM" id="Phobius"/>
    </source>
</evidence>
<keyword evidence="6 7" id="KW-0472">Membrane</keyword>
<evidence type="ECO:0000256" key="1">
    <source>
        <dbReference type="ARBA" id="ARBA00004141"/>
    </source>
</evidence>
<dbReference type="InterPro" id="IPR036259">
    <property type="entry name" value="MFS_trans_sf"/>
</dbReference>
<dbReference type="SUPFAM" id="SSF103473">
    <property type="entry name" value="MFS general substrate transporter"/>
    <property type="match status" value="1"/>
</dbReference>
<protein>
    <recommendedName>
        <fullName evidence="10">Major facilitator superfamily (MFS) profile domain-containing protein</fullName>
    </recommendedName>
</protein>
<evidence type="ECO:0008006" key="10">
    <source>
        <dbReference type="Google" id="ProtNLM"/>
    </source>
</evidence>
<gene>
    <name evidence="8" type="ORF">G7Z17_g637</name>
</gene>
<dbReference type="OrthoDB" id="6612291at2759"/>
<dbReference type="InterPro" id="IPR005829">
    <property type="entry name" value="Sugar_transporter_CS"/>
</dbReference>
<name>A0A9P5HG76_9HYPO</name>
<dbReference type="InterPro" id="IPR005828">
    <property type="entry name" value="MFS_sugar_transport-like"/>
</dbReference>
<evidence type="ECO:0000256" key="3">
    <source>
        <dbReference type="ARBA" id="ARBA00022448"/>
    </source>
</evidence>
<keyword evidence="3" id="KW-0813">Transport</keyword>
<dbReference type="EMBL" id="JAANBB010000005">
    <property type="protein sequence ID" value="KAF7557364.1"/>
    <property type="molecule type" value="Genomic_DNA"/>
</dbReference>
<dbReference type="InterPro" id="IPR003663">
    <property type="entry name" value="Sugar/inositol_transpt"/>
</dbReference>
<evidence type="ECO:0000256" key="2">
    <source>
        <dbReference type="ARBA" id="ARBA00010992"/>
    </source>
</evidence>
<evidence type="ECO:0000313" key="8">
    <source>
        <dbReference type="EMBL" id="KAF7557364.1"/>
    </source>
</evidence>
<dbReference type="PROSITE" id="PS00217">
    <property type="entry name" value="SUGAR_TRANSPORT_2"/>
    <property type="match status" value="1"/>
</dbReference>
<dbReference type="PANTHER" id="PTHR48022">
    <property type="entry name" value="PLASTIDIC GLUCOSE TRANSPORTER 4"/>
    <property type="match status" value="1"/>
</dbReference>
<dbReference type="GO" id="GO:0016020">
    <property type="term" value="C:membrane"/>
    <property type="evidence" value="ECO:0007669"/>
    <property type="project" value="UniProtKB-SubCell"/>
</dbReference>
<dbReference type="PRINTS" id="PR00171">
    <property type="entry name" value="SUGRTRNSPORT"/>
</dbReference>
<comment type="subcellular location">
    <subcellularLocation>
        <location evidence="1">Membrane</location>
        <topology evidence="1">Multi-pass membrane protein</topology>
    </subcellularLocation>
</comment>
<keyword evidence="9" id="KW-1185">Reference proteome</keyword>
<organism evidence="8 9">
    <name type="scientific">Cylindrodendrum hubeiense</name>
    <dbReference type="NCBI Taxonomy" id="595255"/>
    <lineage>
        <taxon>Eukaryota</taxon>
        <taxon>Fungi</taxon>
        <taxon>Dikarya</taxon>
        <taxon>Ascomycota</taxon>
        <taxon>Pezizomycotina</taxon>
        <taxon>Sordariomycetes</taxon>
        <taxon>Hypocreomycetidae</taxon>
        <taxon>Hypocreales</taxon>
        <taxon>Nectriaceae</taxon>
        <taxon>Cylindrodendrum</taxon>
    </lineage>
</organism>
<proteinExistence type="inferred from homology"/>
<dbReference type="InterPro" id="IPR050360">
    <property type="entry name" value="MFS_Sugar_Transporters"/>
</dbReference>
<evidence type="ECO:0000256" key="5">
    <source>
        <dbReference type="ARBA" id="ARBA00022989"/>
    </source>
</evidence>
<feature type="transmembrane region" description="Helical" evidence="7">
    <location>
        <begin position="190"/>
        <end position="211"/>
    </location>
</feature>
<evidence type="ECO:0000256" key="4">
    <source>
        <dbReference type="ARBA" id="ARBA00022692"/>
    </source>
</evidence>
<dbReference type="Gene3D" id="1.20.1250.20">
    <property type="entry name" value="MFS general substrate transporter like domains"/>
    <property type="match status" value="2"/>
</dbReference>
<reference evidence="8" key="1">
    <citation type="submission" date="2020-03" db="EMBL/GenBank/DDBJ databases">
        <title>Draft Genome Sequence of Cylindrodendrum hubeiense.</title>
        <authorList>
            <person name="Buettner E."/>
            <person name="Kellner H."/>
        </authorList>
    </citation>
    <scope>NUCLEOTIDE SEQUENCE</scope>
    <source>
        <strain evidence="8">IHI 201604</strain>
    </source>
</reference>